<name>A0A1H6T833_9FLAO</name>
<keyword evidence="1" id="KW-0812">Transmembrane</keyword>
<dbReference type="AlphaFoldDB" id="A0A1H6T833"/>
<dbReference type="Proteomes" id="UP000183077">
    <property type="component" value="Unassembled WGS sequence"/>
</dbReference>
<reference evidence="2 3" key="1">
    <citation type="submission" date="2016-10" db="EMBL/GenBank/DDBJ databases">
        <authorList>
            <person name="de Groot N.N."/>
        </authorList>
    </citation>
    <scope>NUCLEOTIDE SEQUENCE [LARGE SCALE GENOMIC DNA]</scope>
    <source>
        <strain evidence="2 3">DSM 23048</strain>
    </source>
</reference>
<evidence type="ECO:0000313" key="2">
    <source>
        <dbReference type="EMBL" id="SEI76151.1"/>
    </source>
</evidence>
<evidence type="ECO:0000313" key="3">
    <source>
        <dbReference type="Proteomes" id="UP000183077"/>
    </source>
</evidence>
<organism evidence="2 3">
    <name type="scientific">Myroides marinus</name>
    <dbReference type="NCBI Taxonomy" id="703342"/>
    <lineage>
        <taxon>Bacteria</taxon>
        <taxon>Pseudomonadati</taxon>
        <taxon>Bacteroidota</taxon>
        <taxon>Flavobacteriia</taxon>
        <taxon>Flavobacteriales</taxon>
        <taxon>Flavobacteriaceae</taxon>
        <taxon>Myroides</taxon>
    </lineage>
</organism>
<accession>A0A1H6T833</accession>
<keyword evidence="1" id="KW-1133">Transmembrane helix</keyword>
<protein>
    <submittedName>
        <fullName evidence="2">Uncharacterized protein</fullName>
    </submittedName>
</protein>
<keyword evidence="1" id="KW-0472">Membrane</keyword>
<dbReference type="EMBL" id="FNYS01000004">
    <property type="protein sequence ID" value="SEI76151.1"/>
    <property type="molecule type" value="Genomic_DNA"/>
</dbReference>
<gene>
    <name evidence="2" type="ORF">SAMN04488018_10473</name>
</gene>
<evidence type="ECO:0000256" key="1">
    <source>
        <dbReference type="SAM" id="Phobius"/>
    </source>
</evidence>
<dbReference type="RefSeq" id="WP_006260541.1">
    <property type="nucleotide sequence ID" value="NZ_FNYS01000004.1"/>
</dbReference>
<dbReference type="GeneID" id="82256479"/>
<proteinExistence type="predicted"/>
<feature type="transmembrane region" description="Helical" evidence="1">
    <location>
        <begin position="93"/>
        <end position="115"/>
    </location>
</feature>
<sequence length="170" mass="20174">MAKKQPTLTELTELLFQQVVHLQEKLKQNITLQTQLSNRINNIEVKVNVSELHKIESNNRQRLQDDFTAFQSTLYDTKEDLLKVYRAISHKKMFYIIALNIFLLLTSGLSIYVAIKKSIHYSDYNQLIENNKKSNLELMYLNQFFKENPKNFEVYKKWKISSENNTKKPL</sequence>